<organism evidence="1 2">
    <name type="scientific">Saliterribacillus persicus</name>
    <dbReference type="NCBI Taxonomy" id="930114"/>
    <lineage>
        <taxon>Bacteria</taxon>
        <taxon>Bacillati</taxon>
        <taxon>Bacillota</taxon>
        <taxon>Bacilli</taxon>
        <taxon>Bacillales</taxon>
        <taxon>Bacillaceae</taxon>
        <taxon>Saliterribacillus</taxon>
    </lineage>
</organism>
<reference evidence="1 2" key="1">
    <citation type="submission" date="2018-07" db="EMBL/GenBank/DDBJ databases">
        <title>Genomic Encyclopedia of Type Strains, Phase IV (KMG-IV): sequencing the most valuable type-strain genomes for metagenomic binning, comparative biology and taxonomic classification.</title>
        <authorList>
            <person name="Goeker M."/>
        </authorList>
    </citation>
    <scope>NUCLEOTIDE SEQUENCE [LARGE SCALE GENOMIC DNA]</scope>
    <source>
        <strain evidence="1 2">DSM 27696</strain>
    </source>
</reference>
<dbReference type="EMBL" id="QPJJ01000002">
    <property type="protein sequence ID" value="RCW76907.1"/>
    <property type="molecule type" value="Genomic_DNA"/>
</dbReference>
<dbReference type="PANTHER" id="PTHR41260">
    <property type="entry name" value="PROTEIN ECSC"/>
    <property type="match status" value="1"/>
</dbReference>
<keyword evidence="2" id="KW-1185">Reference proteome</keyword>
<gene>
    <name evidence="1" type="ORF">DFR57_102182</name>
</gene>
<evidence type="ECO:0000313" key="1">
    <source>
        <dbReference type="EMBL" id="RCW76907.1"/>
    </source>
</evidence>
<dbReference type="Proteomes" id="UP000252585">
    <property type="component" value="Unassembled WGS sequence"/>
</dbReference>
<dbReference type="RefSeq" id="WP_114351671.1">
    <property type="nucleotide sequence ID" value="NZ_QPJJ01000002.1"/>
</dbReference>
<comment type="caution">
    <text evidence="1">The sequence shown here is derived from an EMBL/GenBank/DDBJ whole genome shotgun (WGS) entry which is preliminary data.</text>
</comment>
<name>A0A368YDF3_9BACI</name>
<evidence type="ECO:0000313" key="2">
    <source>
        <dbReference type="Proteomes" id="UP000252585"/>
    </source>
</evidence>
<sequence>MRDYYAKVEEEVLDWKLSLLKQGKLWNRLSKGAQNKINQLVPEKAHKVVTESVKKMVEATLVGSGLTTKDYQTDERSFEEKEILVKERMVAFRKTATIEGAGTGAGGIFLGLADFPLLLSIKMKFLYETASIYGYDVSKYEERLFLLHVFQLAFSNENRKREVLYYIENWEQEKDHLMDMDWRVFQQEYRDYIDVVKLFQMIPGLGAIIGAYANYNLLDQLGETAMNCYRIRVLDLSHPERYIEDK</sequence>
<dbReference type="OrthoDB" id="1705901at2"/>
<dbReference type="PANTHER" id="PTHR41260:SF1">
    <property type="entry name" value="PROTEIN ECSC"/>
    <property type="match status" value="1"/>
</dbReference>
<accession>A0A368YDF3</accession>
<proteinExistence type="predicted"/>
<dbReference type="AlphaFoldDB" id="A0A368YDF3"/>
<dbReference type="InterPro" id="IPR024787">
    <property type="entry name" value="EcsC"/>
</dbReference>
<protein>
    <submittedName>
        <fullName evidence="1">EcsC family protein</fullName>
    </submittedName>
</protein>
<dbReference type="Pfam" id="PF12787">
    <property type="entry name" value="EcsC"/>
    <property type="match status" value="1"/>
</dbReference>